<dbReference type="InterPro" id="IPR000719">
    <property type="entry name" value="Prot_kinase_dom"/>
</dbReference>
<keyword evidence="9" id="KW-1185">Reference proteome</keyword>
<organism evidence="8 9">
    <name type="scientific">Clathrus columnatus</name>
    <dbReference type="NCBI Taxonomy" id="1419009"/>
    <lineage>
        <taxon>Eukaryota</taxon>
        <taxon>Fungi</taxon>
        <taxon>Dikarya</taxon>
        <taxon>Basidiomycota</taxon>
        <taxon>Agaricomycotina</taxon>
        <taxon>Agaricomycetes</taxon>
        <taxon>Phallomycetidae</taxon>
        <taxon>Phallales</taxon>
        <taxon>Clathraceae</taxon>
        <taxon>Clathrus</taxon>
    </lineage>
</organism>
<dbReference type="InterPro" id="IPR008271">
    <property type="entry name" value="Ser/Thr_kinase_AS"/>
</dbReference>
<feature type="compositionally biased region" description="Basic and acidic residues" evidence="6">
    <location>
        <begin position="790"/>
        <end position="799"/>
    </location>
</feature>
<reference evidence="8" key="1">
    <citation type="submission" date="2021-10" db="EMBL/GenBank/DDBJ databases">
        <title>De novo Genome Assembly of Clathrus columnatus (Basidiomycota, Fungi) Using Illumina and Nanopore Sequence Data.</title>
        <authorList>
            <person name="Ogiso-Tanaka E."/>
            <person name="Itagaki H."/>
            <person name="Hosoya T."/>
            <person name="Hosaka K."/>
        </authorList>
    </citation>
    <scope>NUCLEOTIDE SEQUENCE</scope>
    <source>
        <strain evidence="8">MO-923</strain>
    </source>
</reference>
<evidence type="ECO:0000313" key="8">
    <source>
        <dbReference type="EMBL" id="GJJ09441.1"/>
    </source>
</evidence>
<dbReference type="GO" id="GO:0004672">
    <property type="term" value="F:protein kinase activity"/>
    <property type="evidence" value="ECO:0007669"/>
    <property type="project" value="InterPro"/>
</dbReference>
<feature type="compositionally biased region" description="Polar residues" evidence="6">
    <location>
        <begin position="490"/>
        <end position="509"/>
    </location>
</feature>
<gene>
    <name evidence="8" type="ORF">Clacol_003663</name>
</gene>
<keyword evidence="4 5" id="KW-0067">ATP-binding</keyword>
<evidence type="ECO:0000259" key="7">
    <source>
        <dbReference type="PROSITE" id="PS50011"/>
    </source>
</evidence>
<dbReference type="PROSITE" id="PS00108">
    <property type="entry name" value="PROTEIN_KINASE_ST"/>
    <property type="match status" value="1"/>
</dbReference>
<evidence type="ECO:0000256" key="4">
    <source>
        <dbReference type="ARBA" id="ARBA00022840"/>
    </source>
</evidence>
<evidence type="ECO:0000256" key="3">
    <source>
        <dbReference type="ARBA" id="ARBA00022777"/>
    </source>
</evidence>
<feature type="region of interest" description="Disordered" evidence="6">
    <location>
        <begin position="249"/>
        <end position="611"/>
    </location>
</feature>
<dbReference type="Pfam" id="PF00069">
    <property type="entry name" value="Pkinase"/>
    <property type="match status" value="1"/>
</dbReference>
<sequence length="1384" mass="151442">MVGRRRGPLIVANPDSDSDSLSGGDDVHHSLSPSLPALSSIEPPAPLFGPVSHSIPSDNVSGSSRSSPAPDFTPPPTPGQLQPPVNLNIDIVGKIPQKDRSNVQQFEREADVYGIARAPHHIRKASSDALQNFTQMQISHSSASSTLTPSIPVETVEPRVIMASIDAENYKKVTISLVRTGDAIRELIFAALQIPDEDQAGYEVHQDSDCAPDESLSNELLFDICMRPCSGLPLQFLIKRRPQLQLRALPPPPVISPPVPLDRQPPPPIGTSFFSSHYPGKRPSPQSQHETSSSTSDRRGDFPPNFEGSGLDSTSQNRRNNPLPRPPPAPPAQRPSVGIRFVRNPNTLPGAPLGSSRPLGSVHSASSSENGSSNLQRLPSVAPLQIDRIDRRGSATPTPPLYVTRSPPATRDGIVREGSYNREIPRSREGISSRDGRENTLTLPGSRSGHIRRGSDVEQGEQERFARKERERERREKEKEQTQQMRSEQTKQWQLSQMHSYTSDTSSHSPIERLSPTATWNNDLFDTRARPGTGGASMNFSRTPSNDRPSTAQPLIRSHNNTSFYPPSSPSPYRPSTANLTPGSRQGSLGQSRSYQPPATATGVTNLGSQTNAIDRGQAVPNEWMIGWRAHDPPVRALPPMKSFSDLRQQATNPQIRRRLPTPTSATSSRSMNNFGGVSDHTPSHSSPYHTPSASLPYHDLPRNTLPTSPAMHSPRRNEFPNTLNEQSRNGSTSSGWKSDERPRSPPGTPGLFGGDRPDYVPPPSLPDPAPRNEFNSFGQAAERLAPHKLSKERLDRESSGVLRSPVDRTVPTESTLKADEHGYLLCLMGSDADSESTLIGQTGSKPGNTSPPFSSITLKPPTTFIPSPPSPNEDDDDEEYLEDSEEDSDDDGSDAANIFWQQPVKTKRISKRLSKNLPPINTVTHTPKIITPGGKGAPLSPIPASPLTATRSRAPQSLSPNPNPNPNPNRNSLFVKRDSITWAFRPPPEDMYERLEDFFPDHDLDKPVLDMAPSGGSSPIQTEAVPPVPPSTATKIKYKKSIRAAARASKGNSAAQQMLRKRSTKLWGSRVEEVTPAQAKAVTLGAVESSSPSTKPIFKWVKGDLIGKGAYGRVYLAFNATAGEMIAVKQVELPKTISDQNDHRQMQVVDALIAESDTLKDLDHPNIVQYLGIEQSADHLSIIDDAITSFLEYVPGGSIGGCIRKHGKFDHDVVRSFTSQVLAGLEYLHLRGVLHRDLKADNILLDPSGVCKISDFGISKRSDDNAAFTAMQGSIFWMAPEVMNNKGQGYNAKIDIWSLGCVVLEMWAGKRPWDQDNMYAVMFKLGAERATPPVPEDVILDEIEDDFRRKCFAIDPNERPTAAELRKHGFLELKPGWAFTGFN</sequence>
<proteinExistence type="predicted"/>
<dbReference type="Gene3D" id="1.10.510.10">
    <property type="entry name" value="Transferase(Phosphotransferase) domain 1"/>
    <property type="match status" value="1"/>
</dbReference>
<evidence type="ECO:0000256" key="6">
    <source>
        <dbReference type="SAM" id="MobiDB-lite"/>
    </source>
</evidence>
<dbReference type="PROSITE" id="PS00107">
    <property type="entry name" value="PROTEIN_KINASE_ATP"/>
    <property type="match status" value="1"/>
</dbReference>
<feature type="compositionally biased region" description="Acidic residues" evidence="6">
    <location>
        <begin position="873"/>
        <end position="894"/>
    </location>
</feature>
<feature type="compositionally biased region" description="Polar residues" evidence="6">
    <location>
        <begin position="284"/>
        <end position="295"/>
    </location>
</feature>
<feature type="compositionally biased region" description="Pro residues" evidence="6">
    <location>
        <begin position="323"/>
        <end position="333"/>
    </location>
</feature>
<dbReference type="InterPro" id="IPR017441">
    <property type="entry name" value="Protein_kinase_ATP_BS"/>
</dbReference>
<feature type="binding site" evidence="5">
    <location>
        <position position="1130"/>
    </location>
    <ligand>
        <name>ATP</name>
        <dbReference type="ChEBI" id="CHEBI:30616"/>
    </ligand>
</feature>
<feature type="compositionally biased region" description="Low complexity" evidence="6">
    <location>
        <begin position="583"/>
        <end position="594"/>
    </location>
</feature>
<dbReference type="SUPFAM" id="SSF56112">
    <property type="entry name" value="Protein kinase-like (PK-like)"/>
    <property type="match status" value="1"/>
</dbReference>
<dbReference type="SMART" id="SM00220">
    <property type="entry name" value="S_TKc"/>
    <property type="match status" value="1"/>
</dbReference>
<feature type="compositionally biased region" description="Low complexity" evidence="6">
    <location>
        <begin position="679"/>
        <end position="695"/>
    </location>
</feature>
<dbReference type="InterPro" id="IPR050538">
    <property type="entry name" value="MAP_kinase_kinase_kinase"/>
</dbReference>
<keyword evidence="3" id="KW-0418">Kinase</keyword>
<dbReference type="Proteomes" id="UP001050691">
    <property type="component" value="Unassembled WGS sequence"/>
</dbReference>
<feature type="compositionally biased region" description="Low complexity" evidence="6">
    <location>
        <begin position="361"/>
        <end position="373"/>
    </location>
</feature>
<feature type="region of interest" description="Disordered" evidence="6">
    <location>
        <begin position="837"/>
        <end position="974"/>
    </location>
</feature>
<dbReference type="PANTHER" id="PTHR48016">
    <property type="entry name" value="MAP KINASE KINASE KINASE SSK2-RELATED-RELATED"/>
    <property type="match status" value="1"/>
</dbReference>
<feature type="compositionally biased region" description="Polar residues" evidence="6">
    <location>
        <begin position="662"/>
        <end position="676"/>
    </location>
</feature>
<feature type="compositionally biased region" description="Basic and acidic residues" evidence="6">
    <location>
        <begin position="413"/>
        <end position="438"/>
    </location>
</feature>
<keyword evidence="2 5" id="KW-0547">Nucleotide-binding</keyword>
<feature type="compositionally biased region" description="Basic and acidic residues" evidence="6">
    <location>
        <begin position="453"/>
        <end position="481"/>
    </location>
</feature>
<comment type="caution">
    <text evidence="8">The sequence shown here is derived from an EMBL/GenBank/DDBJ whole genome shotgun (WGS) entry which is preliminary data.</text>
</comment>
<feature type="compositionally biased region" description="Pro residues" evidence="6">
    <location>
        <begin position="249"/>
        <end position="269"/>
    </location>
</feature>
<feature type="compositionally biased region" description="Polar residues" evidence="6">
    <location>
        <begin position="536"/>
        <end position="562"/>
    </location>
</feature>
<evidence type="ECO:0000256" key="2">
    <source>
        <dbReference type="ARBA" id="ARBA00022741"/>
    </source>
</evidence>
<feature type="region of interest" description="Disordered" evidence="6">
    <location>
        <begin position="648"/>
        <end position="815"/>
    </location>
</feature>
<dbReference type="GO" id="GO:0000165">
    <property type="term" value="P:MAPK cascade"/>
    <property type="evidence" value="ECO:0007669"/>
    <property type="project" value="UniProtKB-ARBA"/>
</dbReference>
<feature type="compositionally biased region" description="Polar residues" evidence="6">
    <location>
        <begin position="54"/>
        <end position="67"/>
    </location>
</feature>
<dbReference type="FunFam" id="1.10.510.10:FF:000182">
    <property type="entry name" value="MAP kinase kinase kinase mkh1"/>
    <property type="match status" value="1"/>
</dbReference>
<dbReference type="PROSITE" id="PS50011">
    <property type="entry name" value="PROTEIN_KINASE_DOM"/>
    <property type="match status" value="1"/>
</dbReference>
<feature type="compositionally biased region" description="Pro residues" evidence="6">
    <location>
        <begin position="760"/>
        <end position="770"/>
    </location>
</feature>
<dbReference type="InterPro" id="IPR011009">
    <property type="entry name" value="Kinase-like_dom_sf"/>
</dbReference>
<dbReference type="PANTHER" id="PTHR48016:SF48">
    <property type="entry name" value="SERINE_THREONINE-PROTEIN KINASE BCK1_SLK1_SSP31"/>
    <property type="match status" value="1"/>
</dbReference>
<feature type="domain" description="Protein kinase" evidence="7">
    <location>
        <begin position="1101"/>
        <end position="1372"/>
    </location>
</feature>
<keyword evidence="1" id="KW-0808">Transferase</keyword>
<protein>
    <recommendedName>
        <fullName evidence="7">Protein kinase domain-containing protein</fullName>
    </recommendedName>
</protein>
<feature type="compositionally biased region" description="Low complexity" evidence="6">
    <location>
        <begin position="19"/>
        <end position="42"/>
    </location>
</feature>
<feature type="compositionally biased region" description="Polar residues" evidence="6">
    <location>
        <begin position="720"/>
        <end position="737"/>
    </location>
</feature>
<accession>A0AAV5AA94</accession>
<name>A0AAV5AA94_9AGAM</name>
<dbReference type="GO" id="GO:0005524">
    <property type="term" value="F:ATP binding"/>
    <property type="evidence" value="ECO:0007669"/>
    <property type="project" value="UniProtKB-UniRule"/>
</dbReference>
<feature type="compositionally biased region" description="Polar residues" evidence="6">
    <location>
        <begin position="837"/>
        <end position="858"/>
    </location>
</feature>
<evidence type="ECO:0000313" key="9">
    <source>
        <dbReference type="Proteomes" id="UP001050691"/>
    </source>
</evidence>
<feature type="compositionally biased region" description="Polar residues" evidence="6">
    <location>
        <begin position="948"/>
        <end position="960"/>
    </location>
</feature>
<feature type="compositionally biased region" description="Polar residues" evidence="6">
    <location>
        <begin position="595"/>
        <end position="611"/>
    </location>
</feature>
<feature type="region of interest" description="Disordered" evidence="6">
    <location>
        <begin position="1"/>
        <end position="85"/>
    </location>
</feature>
<evidence type="ECO:0000256" key="5">
    <source>
        <dbReference type="PROSITE-ProRule" id="PRU10141"/>
    </source>
</evidence>
<evidence type="ECO:0000256" key="1">
    <source>
        <dbReference type="ARBA" id="ARBA00022679"/>
    </source>
</evidence>
<feature type="compositionally biased region" description="Basic residues" evidence="6">
    <location>
        <begin position="906"/>
        <end position="915"/>
    </location>
</feature>
<dbReference type="EMBL" id="BPWL01000004">
    <property type="protein sequence ID" value="GJJ09441.1"/>
    <property type="molecule type" value="Genomic_DNA"/>
</dbReference>